<accession>A0ABT7PPW1</accession>
<evidence type="ECO:0000313" key="6">
    <source>
        <dbReference type="Proteomes" id="UP001239462"/>
    </source>
</evidence>
<dbReference type="Gene3D" id="1.10.287.950">
    <property type="entry name" value="Methyl-accepting chemotaxis protein"/>
    <property type="match status" value="1"/>
</dbReference>
<protein>
    <submittedName>
        <fullName evidence="5">Methyl-accepting chemotaxis protein</fullName>
    </submittedName>
</protein>
<dbReference type="PANTHER" id="PTHR32089:SF112">
    <property type="entry name" value="LYSOZYME-LIKE PROTEIN-RELATED"/>
    <property type="match status" value="1"/>
</dbReference>
<proteinExistence type="predicted"/>
<evidence type="ECO:0000256" key="2">
    <source>
        <dbReference type="PROSITE-ProRule" id="PRU00284"/>
    </source>
</evidence>
<sequence length="253" mass="27023">MNSKTISFCVTVVVILCAQFGVFYWGIGQSVAAEVAATLRLQAGIACAVTTAIVGFTAYNYSRSVTEEAEAMTKRSAAASETSTAKNSAKHVADAVHQFEESIQHISTNTDRALEVSREAVHATVQAHESIQRLNASSDQIGDVVKAIAAVAEQTNLLALNATIEAARAGESGKGFAVVAGEVKNLAKETNDATEAVLQQVDQINRDTDSAVKMIHNVTDIINQINECQTLVADAAQRQMQTNRQVFQNLNNV</sequence>
<dbReference type="SMART" id="SM00283">
    <property type="entry name" value="MA"/>
    <property type="match status" value="1"/>
</dbReference>
<dbReference type="Pfam" id="PF00015">
    <property type="entry name" value="MCPsignal"/>
    <property type="match status" value="1"/>
</dbReference>
<evidence type="ECO:0000259" key="4">
    <source>
        <dbReference type="PROSITE" id="PS50111"/>
    </source>
</evidence>
<feature type="transmembrane region" description="Helical" evidence="3">
    <location>
        <begin position="7"/>
        <end position="27"/>
    </location>
</feature>
<keyword evidence="1 2" id="KW-0807">Transducer</keyword>
<reference evidence="5 6" key="1">
    <citation type="submission" date="2023-06" db="EMBL/GenBank/DDBJ databases">
        <title>Roseiconus lacunae JC819 isolated from Gulf of Mannar region, Tamil Nadu.</title>
        <authorList>
            <person name="Pk S."/>
            <person name="Ch S."/>
            <person name="Ch V.R."/>
        </authorList>
    </citation>
    <scope>NUCLEOTIDE SEQUENCE [LARGE SCALE GENOMIC DNA]</scope>
    <source>
        <strain evidence="5 6">JC819</strain>
    </source>
</reference>
<keyword evidence="3" id="KW-0812">Transmembrane</keyword>
<gene>
    <name evidence="5" type="ORF">QTN89_23990</name>
</gene>
<dbReference type="InterPro" id="IPR004089">
    <property type="entry name" value="MCPsignal_dom"/>
</dbReference>
<keyword evidence="6" id="KW-1185">Reference proteome</keyword>
<organism evidence="5 6">
    <name type="scientific">Roseiconus lacunae</name>
    <dbReference type="NCBI Taxonomy" id="2605694"/>
    <lineage>
        <taxon>Bacteria</taxon>
        <taxon>Pseudomonadati</taxon>
        <taxon>Planctomycetota</taxon>
        <taxon>Planctomycetia</taxon>
        <taxon>Pirellulales</taxon>
        <taxon>Pirellulaceae</taxon>
        <taxon>Roseiconus</taxon>
    </lineage>
</organism>
<dbReference type="PROSITE" id="PS50111">
    <property type="entry name" value="CHEMOTAXIS_TRANSDUC_2"/>
    <property type="match status" value="1"/>
</dbReference>
<comment type="caution">
    <text evidence="5">The sequence shown here is derived from an EMBL/GenBank/DDBJ whole genome shotgun (WGS) entry which is preliminary data.</text>
</comment>
<dbReference type="RefSeq" id="WP_149498248.1">
    <property type="nucleotide sequence ID" value="NZ_CP141221.1"/>
</dbReference>
<name>A0ABT7PPW1_9BACT</name>
<dbReference type="PANTHER" id="PTHR32089">
    <property type="entry name" value="METHYL-ACCEPTING CHEMOTAXIS PROTEIN MCPB"/>
    <property type="match status" value="1"/>
</dbReference>
<dbReference type="EMBL" id="JASZZN010000022">
    <property type="protein sequence ID" value="MDM4018534.1"/>
    <property type="molecule type" value="Genomic_DNA"/>
</dbReference>
<dbReference type="SUPFAM" id="SSF58104">
    <property type="entry name" value="Methyl-accepting chemotaxis protein (MCP) signaling domain"/>
    <property type="match status" value="1"/>
</dbReference>
<feature type="domain" description="Methyl-accepting transducer" evidence="4">
    <location>
        <begin position="50"/>
        <end position="253"/>
    </location>
</feature>
<evidence type="ECO:0000256" key="3">
    <source>
        <dbReference type="SAM" id="Phobius"/>
    </source>
</evidence>
<evidence type="ECO:0000313" key="5">
    <source>
        <dbReference type="EMBL" id="MDM4018534.1"/>
    </source>
</evidence>
<keyword evidence="3" id="KW-0472">Membrane</keyword>
<feature type="transmembrane region" description="Helical" evidence="3">
    <location>
        <begin position="39"/>
        <end position="59"/>
    </location>
</feature>
<keyword evidence="3" id="KW-1133">Transmembrane helix</keyword>
<dbReference type="Proteomes" id="UP001239462">
    <property type="component" value="Unassembled WGS sequence"/>
</dbReference>
<evidence type="ECO:0000256" key="1">
    <source>
        <dbReference type="ARBA" id="ARBA00023224"/>
    </source>
</evidence>